<evidence type="ECO:0000313" key="1">
    <source>
        <dbReference type="EMBL" id="MBO2448414.1"/>
    </source>
</evidence>
<gene>
    <name evidence="1" type="ORF">J4573_15030</name>
</gene>
<evidence type="ECO:0008006" key="3">
    <source>
        <dbReference type="Google" id="ProtNLM"/>
    </source>
</evidence>
<dbReference type="AlphaFoldDB" id="A0A939PFT6"/>
<name>A0A939PFT6_9ACTN</name>
<dbReference type="Proteomes" id="UP000669179">
    <property type="component" value="Unassembled WGS sequence"/>
</dbReference>
<dbReference type="RefSeq" id="WP_208256043.1">
    <property type="nucleotide sequence ID" value="NZ_JAGEOJ010000005.1"/>
</dbReference>
<evidence type="ECO:0000313" key="2">
    <source>
        <dbReference type="Proteomes" id="UP000669179"/>
    </source>
</evidence>
<keyword evidence="2" id="KW-1185">Reference proteome</keyword>
<comment type="caution">
    <text evidence="1">The sequence shown here is derived from an EMBL/GenBank/DDBJ whole genome shotgun (WGS) entry which is preliminary data.</text>
</comment>
<proteinExistence type="predicted"/>
<organism evidence="1 2">
    <name type="scientific">Actinomadura barringtoniae</name>
    <dbReference type="NCBI Taxonomy" id="1427535"/>
    <lineage>
        <taxon>Bacteria</taxon>
        <taxon>Bacillati</taxon>
        <taxon>Actinomycetota</taxon>
        <taxon>Actinomycetes</taxon>
        <taxon>Streptosporangiales</taxon>
        <taxon>Thermomonosporaceae</taxon>
        <taxon>Actinomadura</taxon>
    </lineage>
</organism>
<reference evidence="1" key="1">
    <citation type="submission" date="2021-03" db="EMBL/GenBank/DDBJ databases">
        <authorList>
            <person name="Kanchanasin P."/>
            <person name="Saeng-In P."/>
            <person name="Phongsopitanun W."/>
            <person name="Yuki M."/>
            <person name="Kudo T."/>
            <person name="Ohkuma M."/>
            <person name="Tanasupawat S."/>
        </authorList>
    </citation>
    <scope>NUCLEOTIDE SEQUENCE</scope>
    <source>
        <strain evidence="1">GKU 128</strain>
    </source>
</reference>
<sequence length="192" mass="21095">MPRGTYLHLEEELAERFQCAPGPGGWRYVGERADGQRVDLVVDGRWRQIRVEVRVPDWWLRGGVTGHDLAWVRGGGDEAVEHGERAAGFVGESPGFLVAIARSLRLEAGEQADVRLVRLSGPLSALTELWRWRLAGTETHETDTAPLPVERYEVTDLATGEVTFVHLAGDVVLDAPGIELTELESPPNLALA</sequence>
<dbReference type="EMBL" id="JAGEOJ010000005">
    <property type="protein sequence ID" value="MBO2448414.1"/>
    <property type="molecule type" value="Genomic_DNA"/>
</dbReference>
<protein>
    <recommendedName>
        <fullName evidence="3">Glycolipid-binding domain-containing protein</fullName>
    </recommendedName>
</protein>
<accession>A0A939PFT6</accession>